<accession>A0AAW0ZF97</accession>
<comment type="caution">
    <text evidence="2">The sequence shown here is derived from an EMBL/GenBank/DDBJ whole genome shotgun (WGS) entry which is preliminary data.</text>
</comment>
<keyword evidence="3" id="KW-1185">Reference proteome</keyword>
<protein>
    <submittedName>
        <fullName evidence="2">Uncharacterized protein</fullName>
    </submittedName>
</protein>
<reference evidence="2 3" key="1">
    <citation type="submission" date="2024-05" db="EMBL/GenBank/DDBJ databases">
        <title>The nuclear and mitochondrial genome assemblies of Tetragonisca angustula (Apidae: Meliponini), a tiny yet remarkable pollinator in the Neotropics.</title>
        <authorList>
            <person name="Ferrari R."/>
            <person name="Ricardo P.C."/>
            <person name="Dias F.C."/>
            <person name="Araujo N.S."/>
            <person name="Soares D.O."/>
            <person name="Zhou Q.-S."/>
            <person name="Zhu C.-D."/>
            <person name="Coutinho L."/>
            <person name="Airas M.C."/>
            <person name="Batista T.M."/>
        </authorList>
    </citation>
    <scope>NUCLEOTIDE SEQUENCE [LARGE SCALE GENOMIC DNA]</scope>
    <source>
        <strain evidence="2">ASF017062</strain>
        <tissue evidence="2">Abdomen</tissue>
    </source>
</reference>
<dbReference type="Proteomes" id="UP001432146">
    <property type="component" value="Unassembled WGS sequence"/>
</dbReference>
<organism evidence="2 3">
    <name type="scientific">Tetragonisca angustula</name>
    <dbReference type="NCBI Taxonomy" id="166442"/>
    <lineage>
        <taxon>Eukaryota</taxon>
        <taxon>Metazoa</taxon>
        <taxon>Ecdysozoa</taxon>
        <taxon>Arthropoda</taxon>
        <taxon>Hexapoda</taxon>
        <taxon>Insecta</taxon>
        <taxon>Pterygota</taxon>
        <taxon>Neoptera</taxon>
        <taxon>Endopterygota</taxon>
        <taxon>Hymenoptera</taxon>
        <taxon>Apocrita</taxon>
        <taxon>Aculeata</taxon>
        <taxon>Apoidea</taxon>
        <taxon>Anthophila</taxon>
        <taxon>Apidae</taxon>
        <taxon>Tetragonisca</taxon>
    </lineage>
</organism>
<dbReference type="AlphaFoldDB" id="A0AAW0ZF97"/>
<name>A0AAW0ZF97_9HYME</name>
<gene>
    <name evidence="2" type="ORF">QLX08_010197</name>
</gene>
<evidence type="ECO:0000313" key="2">
    <source>
        <dbReference type="EMBL" id="KAK9295496.1"/>
    </source>
</evidence>
<feature type="region of interest" description="Disordered" evidence="1">
    <location>
        <begin position="1"/>
        <end position="20"/>
    </location>
</feature>
<proteinExistence type="predicted"/>
<sequence>MKMTKSTASRKRKSRTKAAEKIQVSVRRLKGISERKFKKLNDEKNAEDPLEEFFGETIEDPDEKEFDGFVADLPKCQADMKGKDRKEDLETKLWSLSETDEKWFPFYVFMARFALAQQRQRQISISRTMENACYGYANQYIRIFFTNPSTNWMQD</sequence>
<dbReference type="EMBL" id="JAWNGG020000257">
    <property type="protein sequence ID" value="KAK9295496.1"/>
    <property type="molecule type" value="Genomic_DNA"/>
</dbReference>
<evidence type="ECO:0000256" key="1">
    <source>
        <dbReference type="SAM" id="MobiDB-lite"/>
    </source>
</evidence>
<evidence type="ECO:0000313" key="3">
    <source>
        <dbReference type="Proteomes" id="UP001432146"/>
    </source>
</evidence>